<dbReference type="STRING" id="930152.SAMN05216565_105226"/>
<dbReference type="OrthoDB" id="7869153at2"/>
<dbReference type="SUPFAM" id="SSF56059">
    <property type="entry name" value="Glutathione synthetase ATP-binding domain-like"/>
    <property type="match status" value="1"/>
</dbReference>
<dbReference type="AlphaFoldDB" id="A0A1H0UX14"/>
<evidence type="ECO:0000313" key="1">
    <source>
        <dbReference type="EMBL" id="SDP70727.1"/>
    </source>
</evidence>
<accession>A0A1H0UX14</accession>
<dbReference type="Proteomes" id="UP000199159">
    <property type="component" value="Unassembled WGS sequence"/>
</dbReference>
<reference evidence="2" key="1">
    <citation type="submission" date="2016-10" db="EMBL/GenBank/DDBJ databases">
        <authorList>
            <person name="Varghese N."/>
            <person name="Submissions S."/>
        </authorList>
    </citation>
    <scope>NUCLEOTIDE SEQUENCE [LARGE SCALE GENOMIC DNA]</scope>
    <source>
        <strain evidence="2">IBRC-M10078</strain>
    </source>
</reference>
<evidence type="ECO:0000313" key="2">
    <source>
        <dbReference type="Proteomes" id="UP000199159"/>
    </source>
</evidence>
<dbReference type="Pfam" id="PF14398">
    <property type="entry name" value="ATPgrasp_YheCD"/>
    <property type="match status" value="1"/>
</dbReference>
<gene>
    <name evidence="1" type="ORF">SAMN05216565_105226</name>
</gene>
<sequence length="397" mass="45745">MIQVYYDPTKKNWYHQLQSQKFTWGKEKKVISYFGGNVKTMLPFSISENSGRLSPIVGILAGNSKTKTTFSGNAATFIRIQKELEKQGSLCVVFTPSSVGASEVNGFYYLRKVKKWVRIKTPLPDIVYNRIPYRKMEKDFDYSQLLTLLEQKNIPYFNPSFFSKWSVYQSLRQNPKIQSYLPDTTLYSLDSLIMMIEKYKCVYLKSDQGHKGKGLFRIRKHNHGFSLASLDQQLHFNSLIELDNYLGPFLEKDKYLVQESIVSDTFESKRYDIRILVHLSHDNHYRISGTGIRLSGKNDLTTHVPNGGKIISLSIVEDRINEKLLSNIVEEIGHQLSKDLKASIGEFSVDIGKTPKNDYYIFEVNSKPMVFDEPHIRNDGLANLIAFLITQAKDYQN</sequence>
<proteinExistence type="predicted"/>
<dbReference type="RefSeq" id="WP_090854648.1">
    <property type="nucleotide sequence ID" value="NZ_FNJU01000005.1"/>
</dbReference>
<dbReference type="EMBL" id="FNJU01000005">
    <property type="protein sequence ID" value="SDP70727.1"/>
    <property type="molecule type" value="Genomic_DNA"/>
</dbReference>
<keyword evidence="2" id="KW-1185">Reference proteome</keyword>
<organism evidence="1 2">
    <name type="scientific">Litchfieldia salsa</name>
    <dbReference type="NCBI Taxonomy" id="930152"/>
    <lineage>
        <taxon>Bacteria</taxon>
        <taxon>Bacillati</taxon>
        <taxon>Bacillota</taxon>
        <taxon>Bacilli</taxon>
        <taxon>Bacillales</taxon>
        <taxon>Bacillaceae</taxon>
        <taxon>Litchfieldia</taxon>
    </lineage>
</organism>
<name>A0A1H0UX14_9BACI</name>
<protein>
    <submittedName>
        <fullName evidence="1">YheC/D like ATP-grasp</fullName>
    </submittedName>
</protein>
<dbReference type="Gene3D" id="3.30.470.20">
    <property type="entry name" value="ATP-grasp fold, B domain"/>
    <property type="match status" value="1"/>
</dbReference>
<dbReference type="InterPro" id="IPR026838">
    <property type="entry name" value="YheC/D"/>
</dbReference>